<feature type="chain" id="PRO_5047431707" description="Chaplin domain-containing protein" evidence="1">
    <location>
        <begin position="23"/>
        <end position="92"/>
    </location>
</feature>
<dbReference type="EMBL" id="CP141059">
    <property type="protein sequence ID" value="WQQ24880.1"/>
    <property type="molecule type" value="Genomic_DNA"/>
</dbReference>
<evidence type="ECO:0008006" key="4">
    <source>
        <dbReference type="Google" id="ProtNLM"/>
    </source>
</evidence>
<sequence length="92" mass="9022">MGAASAALAAAATLGSTASAQAQPPIAVGNLVNVQITNLLNNNEVAVQIPINAAANICVGNVTVAIIAEVLAGGSPFECTSKSGNHELVITQ</sequence>
<dbReference type="Proteomes" id="UP001327225">
    <property type="component" value="Chromosome"/>
</dbReference>
<name>A0ABZ0ZKH5_9ACTN</name>
<evidence type="ECO:0000313" key="3">
    <source>
        <dbReference type="Proteomes" id="UP001327225"/>
    </source>
</evidence>
<keyword evidence="1" id="KW-0732">Signal</keyword>
<gene>
    <name evidence="2" type="ORF">SHK19_12970</name>
</gene>
<keyword evidence="3" id="KW-1185">Reference proteome</keyword>
<reference evidence="3" key="1">
    <citation type="submission" date="2023-12" db="EMBL/GenBank/DDBJ databases">
        <title>Novel species in genus Nocardioides.</title>
        <authorList>
            <person name="Zhou H."/>
        </authorList>
    </citation>
    <scope>NUCLEOTIDE SEQUENCE [LARGE SCALE GENOMIC DNA]</scope>
    <source>
        <strain evidence="3">HM61</strain>
    </source>
</reference>
<dbReference type="RefSeq" id="WP_322936468.1">
    <property type="nucleotide sequence ID" value="NZ_CP141059.1"/>
</dbReference>
<protein>
    <recommendedName>
        <fullName evidence="4">Chaplin domain-containing protein</fullName>
    </recommendedName>
</protein>
<evidence type="ECO:0000313" key="2">
    <source>
        <dbReference type="EMBL" id="WQQ24880.1"/>
    </source>
</evidence>
<feature type="signal peptide" evidence="1">
    <location>
        <begin position="1"/>
        <end position="22"/>
    </location>
</feature>
<evidence type="ECO:0000256" key="1">
    <source>
        <dbReference type="SAM" id="SignalP"/>
    </source>
</evidence>
<accession>A0ABZ0ZKH5</accession>
<proteinExistence type="predicted"/>
<organism evidence="2 3">
    <name type="scientific">Nocardioides bizhenqiangii</name>
    <dbReference type="NCBI Taxonomy" id="3095076"/>
    <lineage>
        <taxon>Bacteria</taxon>
        <taxon>Bacillati</taxon>
        <taxon>Actinomycetota</taxon>
        <taxon>Actinomycetes</taxon>
        <taxon>Propionibacteriales</taxon>
        <taxon>Nocardioidaceae</taxon>
        <taxon>Nocardioides</taxon>
    </lineage>
</organism>